<dbReference type="InterPro" id="IPR025286">
    <property type="entry name" value="MOFRL_assoc_dom"/>
</dbReference>
<dbReference type="FunFam" id="3.40.1480.10:FF:000002">
    <property type="entry name" value="Glycerate kinase"/>
    <property type="match status" value="1"/>
</dbReference>
<dbReference type="OrthoDB" id="9766552at2"/>
<dbReference type="SUPFAM" id="SSF82544">
    <property type="entry name" value="GckA/TtuD-like"/>
    <property type="match status" value="1"/>
</dbReference>
<reference evidence="3 4" key="2">
    <citation type="journal article" date="2019" name="Int. J. Syst. Evol. Microbiol.">
        <title>Description and complete genome sequence of Bradyrhizobium amphicarpaeae sp. nov., harbouring photosystem and nitrogen-fixation genes.</title>
        <authorList>
            <person name="Bromfield E.S.P."/>
            <person name="Cloutier S."/>
            <person name="Nguyen H.D.T."/>
        </authorList>
    </citation>
    <scope>NUCLEOTIDE SEQUENCE [LARGE SCALE GENOMIC DNA]</scope>
    <source>
        <strain evidence="3 4">39S1MB</strain>
    </source>
</reference>
<dbReference type="InterPro" id="IPR037035">
    <property type="entry name" value="GK-like_C_sf"/>
</dbReference>
<dbReference type="KEGG" id="brq:CIT40_28110"/>
<dbReference type="InterPro" id="IPR007835">
    <property type="entry name" value="MOFRL"/>
</dbReference>
<evidence type="ECO:0000259" key="2">
    <source>
        <dbReference type="Pfam" id="PF13660"/>
    </source>
</evidence>
<dbReference type="EMBL" id="CP029426">
    <property type="protein sequence ID" value="AWM03520.1"/>
    <property type="molecule type" value="Genomic_DNA"/>
</dbReference>
<keyword evidence="3" id="KW-0418">Kinase</keyword>
<dbReference type="Pfam" id="PF13660">
    <property type="entry name" value="DUF4147"/>
    <property type="match status" value="1"/>
</dbReference>
<evidence type="ECO:0000313" key="4">
    <source>
        <dbReference type="Proteomes" id="UP000215884"/>
    </source>
</evidence>
<dbReference type="InterPro" id="IPR038614">
    <property type="entry name" value="GK_N_sf"/>
</dbReference>
<gene>
    <name evidence="3" type="ORF">CIT40_28110</name>
</gene>
<dbReference type="PANTHER" id="PTHR12227">
    <property type="entry name" value="GLYCERATE KINASE"/>
    <property type="match status" value="1"/>
</dbReference>
<dbReference type="Gene3D" id="3.40.1480.10">
    <property type="entry name" value="MOFRL domain"/>
    <property type="match status" value="1"/>
</dbReference>
<protein>
    <submittedName>
        <fullName evidence="3">Glycerate kinase</fullName>
    </submittedName>
</protein>
<evidence type="ECO:0000259" key="1">
    <source>
        <dbReference type="Pfam" id="PF05161"/>
    </source>
</evidence>
<dbReference type="GO" id="GO:0008887">
    <property type="term" value="F:glycerate kinase activity"/>
    <property type="evidence" value="ECO:0007669"/>
    <property type="project" value="InterPro"/>
</dbReference>
<sequence>MTDRRPLLRALYDAAVAAAHPDVVLAPHLRPAPKGRVICLAAGKGAAAMAAAAERHYLDTLQLAPERLVGVATTRHGYGVPTRRVRVVEAGHPVPDEAGLKGAADTLALAGEAGPDDLLLVLLTGGGSANWIAPSEGISFAQKQAVNKALLRSGAPIGEMNIVRKHLSRIKGGRLARAGKNAAEIVTLAISDVPHDDPSAIASGPTVPDPTTLADARAIVARYKLDIDDAVRRALDDPANESCKPGDGAFARAHFELIARPKQSLDAAVKLARSSGYETVDLGADLEGEAREVAADHARLALQARAQGKRLAILSGGELTVTVRGNGRGGPNQEYALALAALLQDTPDVSALAGDTDGADGGAGNPTDPAGALIDVTTFAKMKAQGLQPQAYLDNNDATSFFEATGDLLLPGPTLTNVNDIRVILVD</sequence>
<feature type="domain" description="MOFRL-associated" evidence="2">
    <location>
        <begin position="8"/>
        <end position="235"/>
    </location>
</feature>
<dbReference type="RefSeq" id="WP_094892865.1">
    <property type="nucleotide sequence ID" value="NZ_CP029426.2"/>
</dbReference>
<name>A0A2U8Q0D2_9BRAD</name>
<feature type="domain" description="MOFRL" evidence="1">
    <location>
        <begin position="312"/>
        <end position="420"/>
    </location>
</feature>
<dbReference type="Pfam" id="PF05161">
    <property type="entry name" value="MOFRL"/>
    <property type="match status" value="1"/>
</dbReference>
<dbReference type="GO" id="GO:0005737">
    <property type="term" value="C:cytoplasm"/>
    <property type="evidence" value="ECO:0007669"/>
    <property type="project" value="TreeGrafter"/>
</dbReference>
<keyword evidence="3" id="KW-0808">Transferase</keyword>
<dbReference type="InterPro" id="IPR039760">
    <property type="entry name" value="MOFRL_protein"/>
</dbReference>
<dbReference type="Gene3D" id="3.40.50.10180">
    <property type="entry name" value="Glycerate kinase, MOFRL-like N-terminal domain"/>
    <property type="match status" value="1"/>
</dbReference>
<reference evidence="3 4" key="1">
    <citation type="journal article" date="2017" name="Syst. Appl. Microbiol.">
        <title>Soybeans inoculated with root zone soils of Canadian native legumes harbour diverse and novel Bradyrhizobium spp. that possess agricultural potential.</title>
        <authorList>
            <person name="Bromfield E.S.P."/>
            <person name="Cloutier S."/>
            <person name="Tambong J.T."/>
            <person name="Tran Thi T.V."/>
        </authorList>
    </citation>
    <scope>NUCLEOTIDE SEQUENCE [LARGE SCALE GENOMIC DNA]</scope>
    <source>
        <strain evidence="3 4">39S1MB</strain>
    </source>
</reference>
<dbReference type="AlphaFoldDB" id="A0A2U8Q0D2"/>
<organism evidence="3 4">
    <name type="scientific">Bradyrhizobium amphicarpaeae</name>
    <dbReference type="NCBI Taxonomy" id="1404768"/>
    <lineage>
        <taxon>Bacteria</taxon>
        <taxon>Pseudomonadati</taxon>
        <taxon>Pseudomonadota</taxon>
        <taxon>Alphaproteobacteria</taxon>
        <taxon>Hyphomicrobiales</taxon>
        <taxon>Nitrobacteraceae</taxon>
        <taxon>Bradyrhizobium</taxon>
    </lineage>
</organism>
<proteinExistence type="predicted"/>
<dbReference type="PANTHER" id="PTHR12227:SF0">
    <property type="entry name" value="GLYCERATE KINASE"/>
    <property type="match status" value="1"/>
</dbReference>
<evidence type="ECO:0000313" key="3">
    <source>
        <dbReference type="EMBL" id="AWM03520.1"/>
    </source>
</evidence>
<dbReference type="Proteomes" id="UP000215884">
    <property type="component" value="Chromosome"/>
</dbReference>
<accession>A0A2U8Q0D2</accession>
<keyword evidence="4" id="KW-1185">Reference proteome</keyword>